<comment type="subcellular location">
    <subcellularLocation>
        <location evidence="1">Membrane</location>
        <topology evidence="1">Multi-pass membrane protein</topology>
    </subcellularLocation>
</comment>
<sequence>MKRLPSLLLVLAIVLPLFNWLHYQPLLDWWTDIGCMFLIALAWLAQLVLTRGKESSSAFPPAVLLAMGWLLLAVLLPVGGNQAGFQPVLKVSAFFVMAFSGGMLAYREVQTHGRESVVSMLAWGLLLAAFVQALFGLLQALGMASVGHDFIFFVSSKPGPSIPFGNIGQPNLFAHFLGWGALANCYLFASRRQYWMAWGVLAAFFALLMAWSGTRLVLAYAGGFILLAGLWWFRGSQDQIIRRFVIALITTTLLIMLAQLFTHELVATFTRWSGVQINVVSGADRLMDAGFGARRRIEWSKAWQVLLAHPLFGTGFGSYAWQSMWYEAYGGYSKVAENTLFTHSHNIIFQLMAETGLMGLIYALAALLYCLLPYLRRREATSENLMLIGLAMITLGHSMFEYPLWYMPFLCCFAIVLCLSPAKPMALVVRLGIRNALLVSICIGTITYAVSGVPIFARLVLWDRPPSAGVDTGYRIREMIALRQNPLWSSDVDLVLSNYLFPVRAQKSTQLALFYEIARFRPYFGILVKLAMLQALSQQAEQAQETLAMALVSFPHLAGQAEDMLNVVSEPEYGPLKELTAKVQIAYRQGGYQAAVKMVSAK</sequence>
<dbReference type="InterPro" id="IPR007016">
    <property type="entry name" value="O-antigen_ligase-rel_domated"/>
</dbReference>
<feature type="transmembrane region" description="Helical" evidence="5">
    <location>
        <begin position="406"/>
        <end position="429"/>
    </location>
</feature>
<evidence type="ECO:0000259" key="8">
    <source>
        <dbReference type="Pfam" id="PF15864"/>
    </source>
</evidence>
<dbReference type="GO" id="GO:0016020">
    <property type="term" value="C:membrane"/>
    <property type="evidence" value="ECO:0007669"/>
    <property type="project" value="UniProtKB-SubCell"/>
</dbReference>
<dbReference type="AlphaFoldDB" id="A0A1Y6C8W1"/>
<name>A0A1Y6C8W1_9NEIS</name>
<evidence type="ECO:0000259" key="6">
    <source>
        <dbReference type="Pfam" id="PF04932"/>
    </source>
</evidence>
<feature type="domain" description="Protein glycosylation ligase" evidence="8">
    <location>
        <begin position="163"/>
        <end position="188"/>
    </location>
</feature>
<evidence type="ECO:0000256" key="4">
    <source>
        <dbReference type="ARBA" id="ARBA00023136"/>
    </source>
</evidence>
<feature type="transmembrane region" description="Helical" evidence="5">
    <location>
        <begin position="240"/>
        <end position="261"/>
    </location>
</feature>
<feature type="transmembrane region" description="Helical" evidence="5">
    <location>
        <begin position="61"/>
        <end position="79"/>
    </location>
</feature>
<feature type="transmembrane region" description="Helical" evidence="5">
    <location>
        <begin position="118"/>
        <end position="138"/>
    </location>
</feature>
<feature type="transmembrane region" description="Helical" evidence="5">
    <location>
        <begin position="172"/>
        <end position="189"/>
    </location>
</feature>
<feature type="transmembrane region" description="Helical" evidence="5">
    <location>
        <begin position="194"/>
        <end position="211"/>
    </location>
</feature>
<accession>A0A1Y6C8W1</accession>
<feature type="transmembrane region" description="Helical" evidence="5">
    <location>
        <begin position="217"/>
        <end position="233"/>
    </location>
</feature>
<protein>
    <submittedName>
        <fullName evidence="9">Protein glycosylation ligase</fullName>
    </submittedName>
</protein>
<dbReference type="GO" id="GO:0016874">
    <property type="term" value="F:ligase activity"/>
    <property type="evidence" value="ECO:0007669"/>
    <property type="project" value="UniProtKB-KW"/>
</dbReference>
<keyword evidence="4 5" id="KW-0472">Membrane</keyword>
<keyword evidence="3 5" id="KW-1133">Transmembrane helix</keyword>
<evidence type="ECO:0000256" key="2">
    <source>
        <dbReference type="ARBA" id="ARBA00022692"/>
    </source>
</evidence>
<dbReference type="InterPro" id="IPR051533">
    <property type="entry name" value="WaaL-like"/>
</dbReference>
<dbReference type="Pfam" id="PF11846">
    <property type="entry name" value="Wzy_C_2"/>
    <property type="match status" value="1"/>
</dbReference>
<proteinExistence type="predicted"/>
<feature type="domain" description="O-antigen ligase-related" evidence="6">
    <location>
        <begin position="201"/>
        <end position="362"/>
    </location>
</feature>
<dbReference type="InterPro" id="IPR021797">
    <property type="entry name" value="Wzy_C_2"/>
</dbReference>
<evidence type="ECO:0000256" key="3">
    <source>
        <dbReference type="ARBA" id="ARBA00022989"/>
    </source>
</evidence>
<feature type="transmembrane region" description="Helical" evidence="5">
    <location>
        <begin position="29"/>
        <end position="49"/>
    </location>
</feature>
<evidence type="ECO:0000313" key="10">
    <source>
        <dbReference type="Proteomes" id="UP000192920"/>
    </source>
</evidence>
<feature type="domain" description="Virulence factor membrane-bound polymerase C-terminal" evidence="7">
    <location>
        <begin position="386"/>
        <end position="556"/>
    </location>
</feature>
<dbReference type="Pfam" id="PF04932">
    <property type="entry name" value="Wzy_C"/>
    <property type="match status" value="1"/>
</dbReference>
<feature type="transmembrane region" description="Helical" evidence="5">
    <location>
        <begin position="384"/>
        <end position="400"/>
    </location>
</feature>
<feature type="transmembrane region" description="Helical" evidence="5">
    <location>
        <begin position="347"/>
        <end position="372"/>
    </location>
</feature>
<keyword evidence="9" id="KW-0436">Ligase</keyword>
<gene>
    <name evidence="9" type="ORF">SAMN02745746_03734</name>
</gene>
<dbReference type="Pfam" id="PF15864">
    <property type="entry name" value="PglL_A"/>
    <property type="match status" value="1"/>
</dbReference>
<dbReference type="PANTHER" id="PTHR37422">
    <property type="entry name" value="TEICHURONIC ACID BIOSYNTHESIS PROTEIN TUAE"/>
    <property type="match status" value="1"/>
</dbReference>
<evidence type="ECO:0000256" key="5">
    <source>
        <dbReference type="SAM" id="Phobius"/>
    </source>
</evidence>
<dbReference type="STRING" id="1123014.SAMN02745746_03734"/>
<evidence type="ECO:0000313" key="9">
    <source>
        <dbReference type="EMBL" id="SMF51979.1"/>
    </source>
</evidence>
<reference evidence="10" key="1">
    <citation type="submission" date="2017-04" db="EMBL/GenBank/DDBJ databases">
        <authorList>
            <person name="Varghese N."/>
            <person name="Submissions S."/>
        </authorList>
    </citation>
    <scope>NUCLEOTIDE SEQUENCE [LARGE SCALE GENOMIC DNA]</scope>
    <source>
        <strain evidence="10">DSM 22618</strain>
    </source>
</reference>
<dbReference type="InterPro" id="IPR031726">
    <property type="entry name" value="PglL_A"/>
</dbReference>
<evidence type="ECO:0000256" key="1">
    <source>
        <dbReference type="ARBA" id="ARBA00004141"/>
    </source>
</evidence>
<dbReference type="EMBL" id="FXAG01000028">
    <property type="protein sequence ID" value="SMF51979.1"/>
    <property type="molecule type" value="Genomic_DNA"/>
</dbReference>
<keyword evidence="10" id="KW-1185">Reference proteome</keyword>
<dbReference type="Proteomes" id="UP000192920">
    <property type="component" value="Unassembled WGS sequence"/>
</dbReference>
<feature type="transmembrane region" description="Helical" evidence="5">
    <location>
        <begin position="436"/>
        <end position="457"/>
    </location>
</feature>
<evidence type="ECO:0000259" key="7">
    <source>
        <dbReference type="Pfam" id="PF11846"/>
    </source>
</evidence>
<organism evidence="9 10">
    <name type="scientific">Pseudogulbenkiania subflava DSM 22618</name>
    <dbReference type="NCBI Taxonomy" id="1123014"/>
    <lineage>
        <taxon>Bacteria</taxon>
        <taxon>Pseudomonadati</taxon>
        <taxon>Pseudomonadota</taxon>
        <taxon>Betaproteobacteria</taxon>
        <taxon>Neisseriales</taxon>
        <taxon>Chromobacteriaceae</taxon>
        <taxon>Pseudogulbenkiania</taxon>
    </lineage>
</organism>
<dbReference type="PANTHER" id="PTHR37422:SF21">
    <property type="entry name" value="EXOQ-LIKE PROTEIN"/>
    <property type="match status" value="1"/>
</dbReference>
<feature type="transmembrane region" description="Helical" evidence="5">
    <location>
        <begin position="85"/>
        <end position="106"/>
    </location>
</feature>
<keyword evidence="2 5" id="KW-0812">Transmembrane</keyword>